<organism evidence="1 2">
    <name type="scientific">Penicillium steckii</name>
    <dbReference type="NCBI Taxonomy" id="303698"/>
    <lineage>
        <taxon>Eukaryota</taxon>
        <taxon>Fungi</taxon>
        <taxon>Dikarya</taxon>
        <taxon>Ascomycota</taxon>
        <taxon>Pezizomycotina</taxon>
        <taxon>Eurotiomycetes</taxon>
        <taxon>Eurotiomycetidae</taxon>
        <taxon>Eurotiales</taxon>
        <taxon>Aspergillaceae</taxon>
        <taxon>Penicillium</taxon>
    </lineage>
</organism>
<dbReference type="PANTHER" id="PTHR37540">
    <property type="entry name" value="TRANSCRIPTION FACTOR (ACR-2), PUTATIVE-RELATED-RELATED"/>
    <property type="match status" value="1"/>
</dbReference>
<dbReference type="AlphaFoldDB" id="A0A1V6TWE6"/>
<dbReference type="EMBL" id="MLKD01000002">
    <property type="protein sequence ID" value="OQE29893.1"/>
    <property type="molecule type" value="Genomic_DNA"/>
</dbReference>
<dbReference type="Proteomes" id="UP000191285">
    <property type="component" value="Unassembled WGS sequence"/>
</dbReference>
<comment type="caution">
    <text evidence="1">The sequence shown here is derived from an EMBL/GenBank/DDBJ whole genome shotgun (WGS) entry which is preliminary data.</text>
</comment>
<proteinExistence type="predicted"/>
<gene>
    <name evidence="1" type="ORF">PENSTE_c002G00645</name>
</gene>
<keyword evidence="2" id="KW-1185">Reference proteome</keyword>
<name>A0A1V6TWE6_9EURO</name>
<dbReference type="STRING" id="303698.A0A1V6TWE6"/>
<dbReference type="PANTHER" id="PTHR37540:SF5">
    <property type="entry name" value="TRANSCRIPTION FACTOR DOMAIN-CONTAINING PROTEIN"/>
    <property type="match status" value="1"/>
</dbReference>
<sequence length="452" mass="50492">MAPAKGGSAFIVITEDPQQDRGKRLSEVRSHLAKERHRSRRGKDNLAMHENGDQAFMMQEHALSLMPKEILVRHKSPPLASSAIGYRRMQKFMHEYVLYGHQVHPFFSHVINAAVSHTALMSTKILNASAWDDLSTEGQISDLTLQQHVITRKLLGQVLEDVELACSEPTLAALVATLLFDMVNDQRDIFIYDLKVMHHLMNMRGGIDNMGFEGHVKSSLLVIEQLQKIVEIPPHPSFSALLSPNTNLDIPPSASIDVALLTLGMEPASSSECNMIKRMIPVLSSFYEEVLLSTQEAHYRAGLGLECRLAVQRTTSLFDLPLFNDQIQNDDNRIPALLQATMIMQRSHHATSDAEIAGLADAIAYLKDLLQATDLDNCWSPLSGALIWCLSIGARRSFPGPVRKWFVMQVARVSCAIAMNRPDAVVRCLRVVRRGLEGADFCRRRDLLSTQQ</sequence>
<protein>
    <submittedName>
        <fullName evidence="1">Uncharacterized protein</fullName>
    </submittedName>
</protein>
<reference evidence="2" key="1">
    <citation type="journal article" date="2017" name="Nat. Microbiol.">
        <title>Global analysis of biosynthetic gene clusters reveals vast potential of secondary metabolite production in Penicillium species.</title>
        <authorList>
            <person name="Nielsen J.C."/>
            <person name="Grijseels S."/>
            <person name="Prigent S."/>
            <person name="Ji B."/>
            <person name="Dainat J."/>
            <person name="Nielsen K.F."/>
            <person name="Frisvad J.C."/>
            <person name="Workman M."/>
            <person name="Nielsen J."/>
        </authorList>
    </citation>
    <scope>NUCLEOTIDE SEQUENCE [LARGE SCALE GENOMIC DNA]</scope>
    <source>
        <strain evidence="2">IBT 24891</strain>
    </source>
</reference>
<evidence type="ECO:0000313" key="1">
    <source>
        <dbReference type="EMBL" id="OQE29893.1"/>
    </source>
</evidence>
<dbReference type="OrthoDB" id="4159781at2759"/>
<accession>A0A1V6TWE6</accession>
<evidence type="ECO:0000313" key="2">
    <source>
        <dbReference type="Proteomes" id="UP000191285"/>
    </source>
</evidence>